<dbReference type="OrthoDB" id="691329at2759"/>
<dbReference type="PANTHER" id="PTHR37613:SF4">
    <property type="entry name" value="DUF4378 DOMAIN-CONTAINING PROTEIN"/>
    <property type="match status" value="1"/>
</dbReference>
<keyword evidence="2" id="KW-1185">Reference proteome</keyword>
<reference evidence="1 2" key="1">
    <citation type="journal article" date="2012" name="Nature">
        <title>Repeated polyploidization of Gossypium genomes and the evolution of spinnable cotton fibres.</title>
        <authorList>
            <person name="Paterson A.H."/>
            <person name="Wendel J.F."/>
            <person name="Gundlach H."/>
            <person name="Guo H."/>
            <person name="Jenkins J."/>
            <person name="Jin D."/>
            <person name="Llewellyn D."/>
            <person name="Showmaker K.C."/>
            <person name="Shu S."/>
            <person name="Udall J."/>
            <person name="Yoo M.J."/>
            <person name="Byers R."/>
            <person name="Chen W."/>
            <person name="Doron-Faigenboim A."/>
            <person name="Duke M.V."/>
            <person name="Gong L."/>
            <person name="Grimwood J."/>
            <person name="Grover C."/>
            <person name="Grupp K."/>
            <person name="Hu G."/>
            <person name="Lee T.H."/>
            <person name="Li J."/>
            <person name="Lin L."/>
            <person name="Liu T."/>
            <person name="Marler B.S."/>
            <person name="Page J.T."/>
            <person name="Roberts A.W."/>
            <person name="Romanel E."/>
            <person name="Sanders W.S."/>
            <person name="Szadkowski E."/>
            <person name="Tan X."/>
            <person name="Tang H."/>
            <person name="Xu C."/>
            <person name="Wang J."/>
            <person name="Wang Z."/>
            <person name="Zhang D."/>
            <person name="Zhang L."/>
            <person name="Ashrafi H."/>
            <person name="Bedon F."/>
            <person name="Bowers J.E."/>
            <person name="Brubaker C.L."/>
            <person name="Chee P.W."/>
            <person name="Das S."/>
            <person name="Gingle A.R."/>
            <person name="Haigler C.H."/>
            <person name="Harker D."/>
            <person name="Hoffmann L.V."/>
            <person name="Hovav R."/>
            <person name="Jones D.C."/>
            <person name="Lemke C."/>
            <person name="Mansoor S."/>
            <person name="ur Rahman M."/>
            <person name="Rainville L.N."/>
            <person name="Rambani A."/>
            <person name="Reddy U.K."/>
            <person name="Rong J.K."/>
            <person name="Saranga Y."/>
            <person name="Scheffler B.E."/>
            <person name="Scheffler J.A."/>
            <person name="Stelly D.M."/>
            <person name="Triplett B.A."/>
            <person name="Van Deynze A."/>
            <person name="Vaslin M.F."/>
            <person name="Waghmare V.N."/>
            <person name="Walford S.A."/>
            <person name="Wright R.J."/>
            <person name="Zaki E.A."/>
            <person name="Zhang T."/>
            <person name="Dennis E.S."/>
            <person name="Mayer K.F."/>
            <person name="Peterson D.G."/>
            <person name="Rokhsar D.S."/>
            <person name="Wang X."/>
            <person name="Schmutz J."/>
        </authorList>
    </citation>
    <scope>NUCLEOTIDE SEQUENCE [LARGE SCALE GENOMIC DNA]</scope>
</reference>
<dbReference type="AlphaFoldDB" id="A0A0D2TTS8"/>
<protein>
    <recommendedName>
        <fullName evidence="3">DUF4378 domain-containing protein</fullName>
    </recommendedName>
</protein>
<dbReference type="KEGG" id="gra:105769374"/>
<proteinExistence type="predicted"/>
<dbReference type="EMBL" id="CM001748">
    <property type="protein sequence ID" value="KJB58696.1"/>
    <property type="molecule type" value="Genomic_DNA"/>
</dbReference>
<dbReference type="OMA" id="QFMGPLQ"/>
<evidence type="ECO:0000313" key="1">
    <source>
        <dbReference type="EMBL" id="KJB58696.1"/>
    </source>
</evidence>
<organism evidence="1 2">
    <name type="scientific">Gossypium raimondii</name>
    <name type="common">Peruvian cotton</name>
    <name type="synonym">Gossypium klotzschianum subsp. raimondii</name>
    <dbReference type="NCBI Taxonomy" id="29730"/>
    <lineage>
        <taxon>Eukaryota</taxon>
        <taxon>Viridiplantae</taxon>
        <taxon>Streptophyta</taxon>
        <taxon>Embryophyta</taxon>
        <taxon>Tracheophyta</taxon>
        <taxon>Spermatophyta</taxon>
        <taxon>Magnoliopsida</taxon>
        <taxon>eudicotyledons</taxon>
        <taxon>Gunneridae</taxon>
        <taxon>Pentapetalae</taxon>
        <taxon>rosids</taxon>
        <taxon>malvids</taxon>
        <taxon>Malvales</taxon>
        <taxon>Malvaceae</taxon>
        <taxon>Malvoideae</taxon>
        <taxon>Gossypium</taxon>
    </lineage>
</organism>
<dbReference type="PANTHER" id="PTHR37613">
    <property type="entry name" value="DUF4378 DOMAIN PROTEIN"/>
    <property type="match status" value="1"/>
</dbReference>
<accession>A0A0D2TTS8</accession>
<dbReference type="Gramene" id="KJB58696">
    <property type="protein sequence ID" value="KJB58696"/>
    <property type="gene ID" value="B456_009G221900"/>
</dbReference>
<evidence type="ECO:0000313" key="2">
    <source>
        <dbReference type="Proteomes" id="UP000032304"/>
    </source>
</evidence>
<dbReference type="Proteomes" id="UP000032304">
    <property type="component" value="Chromosome 9"/>
</dbReference>
<sequence length="346" mass="39520">MAIRTRSSKPLRQLGDLLQEQQEPFILEVYLSERGCCHGNSGKFLDKCGSQNKSKKKRIPHFPKVLKALLCNKLFKIKGVRTKNFDDEETEDADRFSSASSATVYNSCSDSDVELDEPPMFADTSMSDLKLYHETEKKILIETHKDKQAAADTEFEWRCMEEQVSTSTSSCPLDNSRQQVSGKRLFWSKLIKEDSVLSAWLLNLLLQHRPEKSSCVGFKQLKVPHWSSSSRPSSMSKRVLQQTKQLLFDCVRELVENNHDKEQKGKSFKESGEEIRKVRCENMKGWGKRCGDGSNIKQLLELDIINSTQEWKNGFESQKRDVGIVIGNAIVEEITSEIVMDIMNVL</sequence>
<evidence type="ECO:0008006" key="3">
    <source>
        <dbReference type="Google" id="ProtNLM"/>
    </source>
</evidence>
<gene>
    <name evidence="1" type="ORF">B456_009G221900</name>
</gene>
<name>A0A0D2TTS8_GOSRA</name>
<dbReference type="eggNOG" id="ENOG502RYEF">
    <property type="taxonomic scope" value="Eukaryota"/>
</dbReference>